<evidence type="ECO:0000313" key="1">
    <source>
        <dbReference type="EMBL" id="TCC89072.1"/>
    </source>
</evidence>
<organism evidence="1 2">
    <name type="scientific">Pedobacter frigiditerrae</name>
    <dbReference type="NCBI Taxonomy" id="2530452"/>
    <lineage>
        <taxon>Bacteria</taxon>
        <taxon>Pseudomonadati</taxon>
        <taxon>Bacteroidota</taxon>
        <taxon>Sphingobacteriia</taxon>
        <taxon>Sphingobacteriales</taxon>
        <taxon>Sphingobacteriaceae</taxon>
        <taxon>Pedobacter</taxon>
    </lineage>
</organism>
<dbReference type="Gene3D" id="2.60.20.10">
    <property type="entry name" value="Crystallins"/>
    <property type="match status" value="1"/>
</dbReference>
<dbReference type="Proteomes" id="UP000292884">
    <property type="component" value="Unassembled WGS sequence"/>
</dbReference>
<sequence>MKKINIIMLVVALALTQQSCKKNTEEKPEAANEKDLALPKVDPGNRAVQTILHNGDASLSSSAVWKAINVEQNGTVTVVNDETGTPVWKFLKPAGSHRAEGHGSVGFSAPEGTNFYIGWQSKIYMPTSLETEAIWQWKSYPTAGSLANHPLMLRTKNGNLELQYFDASHTAFILWSTPLVTSTWTDITMRINASYSASTGYVELWYNGVKQTLSNGSQRYNCRTLDSDYCDPKWGVYGGDDSQATHFVKHIRIASTYAEAAGTPPPPSAVSIYQNCNYGGWSASLGVGSYTMSQLEALGVVNDDASSIKVPTGLKITIYKSNNYAGAVTTLTADEDCLTDIGFNDSISSVVVAVN</sequence>
<evidence type="ECO:0008006" key="3">
    <source>
        <dbReference type="Google" id="ProtNLM"/>
    </source>
</evidence>
<dbReference type="Pfam" id="PF14099">
    <property type="entry name" value="Polysacc_lyase"/>
    <property type="match status" value="1"/>
</dbReference>
<name>A0A4R0MS88_9SPHI</name>
<dbReference type="SUPFAM" id="SSF49695">
    <property type="entry name" value="gamma-Crystallin-like"/>
    <property type="match status" value="1"/>
</dbReference>
<dbReference type="RefSeq" id="WP_131554062.1">
    <property type="nucleotide sequence ID" value="NZ_SJSK01000004.1"/>
</dbReference>
<comment type="caution">
    <text evidence="1">The sequence shown here is derived from an EMBL/GenBank/DDBJ whole genome shotgun (WGS) entry which is preliminary data.</text>
</comment>
<dbReference type="Gene3D" id="2.60.120.200">
    <property type="match status" value="1"/>
</dbReference>
<reference evidence="1 2" key="1">
    <citation type="submission" date="2019-02" db="EMBL/GenBank/DDBJ databases">
        <title>Pedobacter sp. RP-1-13 sp. nov., isolated from Arctic soil.</title>
        <authorList>
            <person name="Dahal R.H."/>
        </authorList>
    </citation>
    <scope>NUCLEOTIDE SEQUENCE [LARGE SCALE GENOMIC DNA]</scope>
    <source>
        <strain evidence="1 2">RP-1-13</strain>
    </source>
</reference>
<dbReference type="OrthoDB" id="5699564at2"/>
<dbReference type="EMBL" id="SJSK01000004">
    <property type="protein sequence ID" value="TCC89072.1"/>
    <property type="molecule type" value="Genomic_DNA"/>
</dbReference>
<dbReference type="InterPro" id="IPR011024">
    <property type="entry name" value="G_crystallin-like"/>
</dbReference>
<accession>A0A4R0MS88</accession>
<evidence type="ECO:0000313" key="2">
    <source>
        <dbReference type="Proteomes" id="UP000292884"/>
    </source>
</evidence>
<protein>
    <recommendedName>
        <fullName evidence="3">Polysaccharide lyase</fullName>
    </recommendedName>
</protein>
<keyword evidence="2" id="KW-1185">Reference proteome</keyword>
<dbReference type="AlphaFoldDB" id="A0A4R0MS88"/>
<dbReference type="InterPro" id="IPR025975">
    <property type="entry name" value="Polysacc_lyase"/>
</dbReference>
<gene>
    <name evidence="1" type="ORF">EZ428_15315</name>
</gene>
<proteinExistence type="predicted"/>